<dbReference type="InterPro" id="IPR050107">
    <property type="entry name" value="ABC_carbohydrate_import_ATPase"/>
</dbReference>
<dbReference type="Proteomes" id="UP000334820">
    <property type="component" value="Unassembled WGS sequence"/>
</dbReference>
<feature type="domain" description="ABC transporter" evidence="3">
    <location>
        <begin position="10"/>
        <end position="249"/>
    </location>
</feature>
<dbReference type="SMART" id="SM00382">
    <property type="entry name" value="AAA"/>
    <property type="match status" value="1"/>
</dbReference>
<keyword evidence="2 4" id="KW-0067">ATP-binding</keyword>
<sequence length="263" mass="29107">MSESATTEVIRTEGLVKRFGAVTALNGVSLYLRQGEVLGLVGDNGAGKSTLIKILTGFLQPDEGRIFIDGREVRLRSVSHARSLGIETVYQDLALVNELSVYHNMFLKRETLLNPLPLLNNWRMRRLAREYLQSMGVNIPSVDTEVAQLSGGQRQSIAIARAVYSQARILLLDEPLAAMGAKEGSLIMNLIRTLKSESQVSIIMIAHNYAQVLEICDRVNLLQHGRIALDKPAGQTSVEELTELVMREYRAGANQRQQPLAGR</sequence>
<protein>
    <submittedName>
        <fullName evidence="4">ABC transporter ATP-binding protein</fullName>
    </submittedName>
</protein>
<evidence type="ECO:0000313" key="4">
    <source>
        <dbReference type="EMBL" id="GER83640.1"/>
    </source>
</evidence>
<dbReference type="Pfam" id="PF00005">
    <property type="entry name" value="ABC_tran"/>
    <property type="match status" value="1"/>
</dbReference>
<dbReference type="PROSITE" id="PS50893">
    <property type="entry name" value="ABC_TRANSPORTER_2"/>
    <property type="match status" value="1"/>
</dbReference>
<evidence type="ECO:0000259" key="3">
    <source>
        <dbReference type="PROSITE" id="PS50893"/>
    </source>
</evidence>
<name>A0A5J4KAE0_9CHLR</name>
<gene>
    <name evidence="4" type="ORF">KTAU_22770</name>
</gene>
<dbReference type="PANTHER" id="PTHR43790:SF8">
    <property type="entry name" value="SUGAR ABC TRANSPORTER ATP-BINDING PROTEIN"/>
    <property type="match status" value="1"/>
</dbReference>
<dbReference type="AlphaFoldDB" id="A0A5J4KAE0"/>
<accession>A0A5J4KAE0</accession>
<dbReference type="GO" id="GO:0005524">
    <property type="term" value="F:ATP binding"/>
    <property type="evidence" value="ECO:0007669"/>
    <property type="project" value="UniProtKB-KW"/>
</dbReference>
<dbReference type="GO" id="GO:0016887">
    <property type="term" value="F:ATP hydrolysis activity"/>
    <property type="evidence" value="ECO:0007669"/>
    <property type="project" value="InterPro"/>
</dbReference>
<proteinExistence type="predicted"/>
<organism evidence="4 5">
    <name type="scientific">Thermogemmatispora aurantia</name>
    <dbReference type="NCBI Taxonomy" id="2045279"/>
    <lineage>
        <taxon>Bacteria</taxon>
        <taxon>Bacillati</taxon>
        <taxon>Chloroflexota</taxon>
        <taxon>Ktedonobacteria</taxon>
        <taxon>Thermogemmatisporales</taxon>
        <taxon>Thermogemmatisporaceae</taxon>
        <taxon>Thermogemmatispora</taxon>
    </lineage>
</organism>
<keyword evidence="1" id="KW-0547">Nucleotide-binding</keyword>
<evidence type="ECO:0000313" key="5">
    <source>
        <dbReference type="Proteomes" id="UP000334820"/>
    </source>
</evidence>
<dbReference type="EMBL" id="BKZV01000003">
    <property type="protein sequence ID" value="GER83640.1"/>
    <property type="molecule type" value="Genomic_DNA"/>
</dbReference>
<comment type="caution">
    <text evidence="4">The sequence shown here is derived from an EMBL/GenBank/DDBJ whole genome shotgun (WGS) entry which is preliminary data.</text>
</comment>
<dbReference type="InterPro" id="IPR027417">
    <property type="entry name" value="P-loop_NTPase"/>
</dbReference>
<reference evidence="4 5" key="1">
    <citation type="journal article" date="2019" name="Int. J. Syst. Evol. Microbiol.">
        <title>Thermogemmatispora aurantia sp. nov. and Thermogemmatispora argillosa sp. nov., within the class Ktedonobacteria, and emended description of the genus Thermogemmatispora.</title>
        <authorList>
            <person name="Zheng Y."/>
            <person name="Wang C.M."/>
            <person name="Sakai Y."/>
            <person name="Abe K."/>
            <person name="Yokota A."/>
            <person name="Yabe S."/>
        </authorList>
    </citation>
    <scope>NUCLEOTIDE SEQUENCE [LARGE SCALE GENOMIC DNA]</scope>
    <source>
        <strain evidence="4 5">A1-2</strain>
    </source>
</reference>
<dbReference type="InterPro" id="IPR003439">
    <property type="entry name" value="ABC_transporter-like_ATP-bd"/>
</dbReference>
<dbReference type="PANTHER" id="PTHR43790">
    <property type="entry name" value="CARBOHYDRATE TRANSPORT ATP-BINDING PROTEIN MG119-RELATED"/>
    <property type="match status" value="1"/>
</dbReference>
<keyword evidence="5" id="KW-1185">Reference proteome</keyword>
<dbReference type="Gene3D" id="3.40.50.300">
    <property type="entry name" value="P-loop containing nucleotide triphosphate hydrolases"/>
    <property type="match status" value="1"/>
</dbReference>
<dbReference type="InterPro" id="IPR003593">
    <property type="entry name" value="AAA+_ATPase"/>
</dbReference>
<dbReference type="CDD" id="cd03216">
    <property type="entry name" value="ABC_Carb_Monos_I"/>
    <property type="match status" value="1"/>
</dbReference>
<evidence type="ECO:0000256" key="1">
    <source>
        <dbReference type="ARBA" id="ARBA00022741"/>
    </source>
</evidence>
<dbReference type="SUPFAM" id="SSF52540">
    <property type="entry name" value="P-loop containing nucleoside triphosphate hydrolases"/>
    <property type="match status" value="1"/>
</dbReference>
<dbReference type="RefSeq" id="WP_151728391.1">
    <property type="nucleotide sequence ID" value="NZ_BKZV01000003.1"/>
</dbReference>
<evidence type="ECO:0000256" key="2">
    <source>
        <dbReference type="ARBA" id="ARBA00022840"/>
    </source>
</evidence>